<feature type="region of interest" description="Disordered" evidence="6">
    <location>
        <begin position="396"/>
        <end position="501"/>
    </location>
</feature>
<accession>A0ABN9PXH2</accession>
<keyword evidence="4 7" id="KW-1133">Transmembrane helix</keyword>
<name>A0ABN9PXH2_9DINO</name>
<evidence type="ECO:0000313" key="10">
    <source>
        <dbReference type="EMBL" id="CAK0795429.1"/>
    </source>
</evidence>
<protein>
    <recommendedName>
        <fullName evidence="9">Na+/H+ antiporter NhaC-like C-terminal domain-containing protein</fullName>
    </recommendedName>
</protein>
<keyword evidence="3 7" id="KW-0812">Transmembrane</keyword>
<comment type="caution">
    <text evidence="10">The sequence shown here is derived from an EMBL/GenBank/DDBJ whole genome shotgun (WGS) entry which is preliminary data.</text>
</comment>
<dbReference type="InterPro" id="IPR018461">
    <property type="entry name" value="Na/H_Antiport_NhaC-like_C"/>
</dbReference>
<feature type="signal peptide" evidence="8">
    <location>
        <begin position="1"/>
        <end position="22"/>
    </location>
</feature>
<evidence type="ECO:0000256" key="6">
    <source>
        <dbReference type="SAM" id="MobiDB-lite"/>
    </source>
</evidence>
<proteinExistence type="predicted"/>
<feature type="compositionally biased region" description="Basic residues" evidence="6">
    <location>
        <begin position="534"/>
        <end position="543"/>
    </location>
</feature>
<evidence type="ECO:0000259" key="9">
    <source>
        <dbReference type="Pfam" id="PF03553"/>
    </source>
</evidence>
<dbReference type="PANTHER" id="PTHR43478">
    <property type="entry name" value="NA+/H+ ANTIPORTER-RELATED"/>
    <property type="match status" value="1"/>
</dbReference>
<evidence type="ECO:0000313" key="11">
    <source>
        <dbReference type="Proteomes" id="UP001189429"/>
    </source>
</evidence>
<dbReference type="EMBL" id="CAUYUJ010001336">
    <property type="protein sequence ID" value="CAK0795429.1"/>
    <property type="molecule type" value="Genomic_DNA"/>
</dbReference>
<evidence type="ECO:0000256" key="2">
    <source>
        <dbReference type="ARBA" id="ARBA00022475"/>
    </source>
</evidence>
<evidence type="ECO:0000256" key="7">
    <source>
        <dbReference type="SAM" id="Phobius"/>
    </source>
</evidence>
<dbReference type="Pfam" id="PF03553">
    <property type="entry name" value="Na_H_antiporter"/>
    <property type="match status" value="1"/>
</dbReference>
<dbReference type="Proteomes" id="UP001189429">
    <property type="component" value="Unassembled WGS sequence"/>
</dbReference>
<feature type="compositionally biased region" description="Basic residues" evidence="6">
    <location>
        <begin position="430"/>
        <end position="448"/>
    </location>
</feature>
<keyword evidence="2" id="KW-1003">Cell membrane</keyword>
<evidence type="ECO:0000256" key="4">
    <source>
        <dbReference type="ARBA" id="ARBA00022989"/>
    </source>
</evidence>
<organism evidence="10 11">
    <name type="scientific">Prorocentrum cordatum</name>
    <dbReference type="NCBI Taxonomy" id="2364126"/>
    <lineage>
        <taxon>Eukaryota</taxon>
        <taxon>Sar</taxon>
        <taxon>Alveolata</taxon>
        <taxon>Dinophyceae</taxon>
        <taxon>Prorocentrales</taxon>
        <taxon>Prorocentraceae</taxon>
        <taxon>Prorocentrum</taxon>
    </lineage>
</organism>
<feature type="transmembrane region" description="Helical" evidence="7">
    <location>
        <begin position="168"/>
        <end position="189"/>
    </location>
</feature>
<feature type="transmembrane region" description="Helical" evidence="7">
    <location>
        <begin position="130"/>
        <end position="148"/>
    </location>
</feature>
<feature type="domain" description="Na+/H+ antiporter NhaC-like C-terminal" evidence="9">
    <location>
        <begin position="2"/>
        <end position="318"/>
    </location>
</feature>
<feature type="compositionally biased region" description="Basic residues" evidence="6">
    <location>
        <begin position="458"/>
        <end position="486"/>
    </location>
</feature>
<evidence type="ECO:0000256" key="3">
    <source>
        <dbReference type="ARBA" id="ARBA00022692"/>
    </source>
</evidence>
<feature type="transmembrane region" description="Helical" evidence="7">
    <location>
        <begin position="324"/>
        <end position="344"/>
    </location>
</feature>
<feature type="transmembrane region" description="Helical" evidence="7">
    <location>
        <begin position="84"/>
        <end position="104"/>
    </location>
</feature>
<feature type="compositionally biased region" description="Gly residues" evidence="6">
    <location>
        <begin position="547"/>
        <end position="558"/>
    </location>
</feature>
<comment type="subcellular location">
    <subcellularLocation>
        <location evidence="1">Cell membrane</location>
        <topology evidence="1">Multi-pass membrane protein</topology>
    </subcellularLocation>
</comment>
<feature type="transmembrane region" description="Helical" evidence="7">
    <location>
        <begin position="214"/>
        <end position="233"/>
    </location>
</feature>
<evidence type="ECO:0000256" key="8">
    <source>
        <dbReference type="SAM" id="SignalP"/>
    </source>
</evidence>
<dbReference type="PANTHER" id="PTHR43478:SF1">
    <property type="entry name" value="NA+_H+ ANTIPORTER NHAC-LIKE C-TERMINAL DOMAIN-CONTAINING PROTEIN"/>
    <property type="match status" value="1"/>
</dbReference>
<gene>
    <name evidence="10" type="ORF">PCOR1329_LOCUS5109</name>
</gene>
<feature type="region of interest" description="Disordered" evidence="6">
    <location>
        <begin position="513"/>
        <end position="558"/>
    </location>
</feature>
<feature type="chain" id="PRO_5045626778" description="Na+/H+ antiporter NhaC-like C-terminal domain-containing protein" evidence="8">
    <location>
        <begin position="23"/>
        <end position="558"/>
    </location>
</feature>
<evidence type="ECO:0000256" key="1">
    <source>
        <dbReference type="ARBA" id="ARBA00004651"/>
    </source>
</evidence>
<keyword evidence="11" id="KW-1185">Reference proteome</keyword>
<keyword evidence="5 7" id="KW-0472">Membrane</keyword>
<evidence type="ECO:0000256" key="5">
    <source>
        <dbReference type="ARBA" id="ARBA00023136"/>
    </source>
</evidence>
<sequence length="558" mass="59290">MSIPRRFYSWFMLIFVANTILSGRDWGPMHAAERRARQGRGVAAAGSAAGEAPEEPPPYYTQVQTETFAMIGIKPGIPCRMVNAALPFFIFVVLFIPLLFYHGAEVGCDGGAGWGGSARDIIGCAEAFPVLHWTAATVICFQIVFYMCQYDKAWGGCLLRPAESIDAALNGSILYFKAAVALLLAFTYAQTVKDLQLGVYLVDLLGDSVSEAELPMLVFILCAIFSLATGTSWGTMTVFMPAVIPLAEAVGGSRNVDLLVTTMSAVLGGAVWGDHCSPVSDTTILSAASCQVSLMDHAKTQIPYALFSGLAAILLGFWPCGAGVPSGVCILIGLVVIPLLHYLLSLLGRVIPGFGGTVEVYHPLRGRSIGEGFAGTRAALRSAVARAAGVPHRLAGEGVRARRRRRAARGPHAVGPGGALLLRGGQAPARRGRRPRRRLAAAGRRGRRLPPACGCCPGRRRRPAAAAGRRGRGAAGRRRLESRRRGCPQARRPGWPSRLPRVSARHGLSAVAVRSRNPARAGRCVQLRASGSTRSRRPGRPHLRSGPSGGSGREQGQG</sequence>
<reference evidence="10" key="1">
    <citation type="submission" date="2023-10" db="EMBL/GenBank/DDBJ databases">
        <authorList>
            <person name="Chen Y."/>
            <person name="Shah S."/>
            <person name="Dougan E. K."/>
            <person name="Thang M."/>
            <person name="Chan C."/>
        </authorList>
    </citation>
    <scope>NUCLEOTIDE SEQUENCE [LARGE SCALE GENOMIC DNA]</scope>
</reference>
<feature type="compositionally biased region" description="Low complexity" evidence="6">
    <location>
        <begin position="410"/>
        <end position="429"/>
    </location>
</feature>
<keyword evidence="8" id="KW-0732">Signal</keyword>